<evidence type="ECO:0000256" key="1">
    <source>
        <dbReference type="SAM" id="SignalP"/>
    </source>
</evidence>
<dbReference type="AlphaFoldDB" id="A0A8G1QRV2"/>
<dbReference type="RefSeq" id="XP_025509688.1">
    <property type="nucleotide sequence ID" value="XM_025661311.1"/>
</dbReference>
<protein>
    <recommendedName>
        <fullName evidence="4">Secreted protein</fullName>
    </recommendedName>
</protein>
<feature type="chain" id="PRO_5034840967" description="Secreted protein" evidence="1">
    <location>
        <begin position="18"/>
        <end position="104"/>
    </location>
</feature>
<keyword evidence="1" id="KW-0732">Signal</keyword>
<evidence type="ECO:0000313" key="2">
    <source>
        <dbReference type="EMBL" id="RAH51766.1"/>
    </source>
</evidence>
<feature type="signal peptide" evidence="1">
    <location>
        <begin position="1"/>
        <end position="17"/>
    </location>
</feature>
<evidence type="ECO:0008006" key="4">
    <source>
        <dbReference type="Google" id="ProtNLM"/>
    </source>
</evidence>
<organism evidence="2 3">
    <name type="scientific">Aspergillus piperis CBS 112811</name>
    <dbReference type="NCBI Taxonomy" id="1448313"/>
    <lineage>
        <taxon>Eukaryota</taxon>
        <taxon>Fungi</taxon>
        <taxon>Dikarya</taxon>
        <taxon>Ascomycota</taxon>
        <taxon>Pezizomycotina</taxon>
        <taxon>Eurotiomycetes</taxon>
        <taxon>Eurotiomycetidae</taxon>
        <taxon>Eurotiales</taxon>
        <taxon>Aspergillaceae</taxon>
        <taxon>Aspergillus</taxon>
        <taxon>Aspergillus subgen. Circumdati</taxon>
    </lineage>
</organism>
<reference evidence="2 3" key="1">
    <citation type="submission" date="2018-02" db="EMBL/GenBank/DDBJ databases">
        <title>The genomes of Aspergillus section Nigri reveals drivers in fungal speciation.</title>
        <authorList>
            <consortium name="DOE Joint Genome Institute"/>
            <person name="Vesth T.C."/>
            <person name="Nybo J."/>
            <person name="Theobald S."/>
            <person name="Brandl J."/>
            <person name="Frisvad J.C."/>
            <person name="Nielsen K.F."/>
            <person name="Lyhne E.K."/>
            <person name="Kogle M.E."/>
            <person name="Kuo A."/>
            <person name="Riley R."/>
            <person name="Clum A."/>
            <person name="Nolan M."/>
            <person name="Lipzen A."/>
            <person name="Salamov A."/>
            <person name="Henrissat B."/>
            <person name="Wiebenga A."/>
            <person name="De vries R.P."/>
            <person name="Grigoriev I.V."/>
            <person name="Mortensen U.H."/>
            <person name="Andersen M.R."/>
            <person name="Baker S.E."/>
        </authorList>
    </citation>
    <scope>NUCLEOTIDE SEQUENCE [LARGE SCALE GENOMIC DNA]</scope>
    <source>
        <strain evidence="2 3">CBS 112811</strain>
    </source>
</reference>
<gene>
    <name evidence="2" type="ORF">BO85DRAFT_454539</name>
</gene>
<dbReference type="GeneID" id="37164713"/>
<dbReference type="Proteomes" id="UP000249526">
    <property type="component" value="Unassembled WGS sequence"/>
</dbReference>
<accession>A0A8G1QRV2</accession>
<dbReference type="EMBL" id="KZ825093">
    <property type="protein sequence ID" value="RAH51766.1"/>
    <property type="molecule type" value="Genomic_DNA"/>
</dbReference>
<name>A0A8G1QRV2_9EURO</name>
<sequence length="104" mass="12396">MKYRWLIFFCNISRLATVTLLHLHVMQKSINNYCAQPKTSMSLISYRLIFARYLPATREMEIPRESYLDWSYNRGWPWLRLTPLTFGGIQRVRKKSKNRAALPA</sequence>
<evidence type="ECO:0000313" key="3">
    <source>
        <dbReference type="Proteomes" id="UP000249526"/>
    </source>
</evidence>
<keyword evidence="3" id="KW-1185">Reference proteome</keyword>
<proteinExistence type="predicted"/>